<dbReference type="Proteomes" id="UP001610810">
    <property type="component" value="Unassembled WGS sequence"/>
</dbReference>
<feature type="transmembrane region" description="Helical" evidence="9">
    <location>
        <begin position="32"/>
        <end position="51"/>
    </location>
</feature>
<feature type="transmembrane region" description="Helical" evidence="9">
    <location>
        <begin position="175"/>
        <end position="194"/>
    </location>
</feature>
<evidence type="ECO:0000256" key="6">
    <source>
        <dbReference type="ARBA" id="ARBA00022989"/>
    </source>
</evidence>
<organism evidence="11 12">
    <name type="scientific">Streptomyces tendae</name>
    <dbReference type="NCBI Taxonomy" id="1932"/>
    <lineage>
        <taxon>Bacteria</taxon>
        <taxon>Bacillati</taxon>
        <taxon>Actinomycetota</taxon>
        <taxon>Actinomycetes</taxon>
        <taxon>Kitasatosporales</taxon>
        <taxon>Streptomycetaceae</taxon>
        <taxon>Streptomyces</taxon>
    </lineage>
</organism>
<evidence type="ECO:0000256" key="7">
    <source>
        <dbReference type="ARBA" id="ARBA00023065"/>
    </source>
</evidence>
<evidence type="ECO:0000256" key="8">
    <source>
        <dbReference type="ARBA" id="ARBA00023136"/>
    </source>
</evidence>
<feature type="transmembrane region" description="Helical" evidence="9">
    <location>
        <begin position="113"/>
        <end position="134"/>
    </location>
</feature>
<keyword evidence="5 9" id="KW-0812">Transmembrane</keyword>
<evidence type="ECO:0000259" key="10">
    <source>
        <dbReference type="Pfam" id="PF00999"/>
    </source>
</evidence>
<feature type="transmembrane region" description="Helical" evidence="9">
    <location>
        <begin position="146"/>
        <end position="169"/>
    </location>
</feature>
<feature type="transmembrane region" description="Helical" evidence="9">
    <location>
        <begin position="63"/>
        <end position="81"/>
    </location>
</feature>
<dbReference type="InterPro" id="IPR006153">
    <property type="entry name" value="Cation/H_exchanger_TM"/>
</dbReference>
<evidence type="ECO:0000313" key="11">
    <source>
        <dbReference type="EMBL" id="MFI0570076.1"/>
    </source>
</evidence>
<accession>A0ABW7RQ59</accession>
<feature type="transmembrane region" description="Helical" evidence="9">
    <location>
        <begin position="90"/>
        <end position="107"/>
    </location>
</feature>
<feature type="transmembrane region" description="Helical" evidence="9">
    <location>
        <begin position="238"/>
        <end position="256"/>
    </location>
</feature>
<evidence type="ECO:0000256" key="5">
    <source>
        <dbReference type="ARBA" id="ARBA00022692"/>
    </source>
</evidence>
<comment type="caution">
    <text evidence="11">The sequence shown here is derived from an EMBL/GenBank/DDBJ whole genome shotgun (WGS) entry which is preliminary data.</text>
</comment>
<keyword evidence="3" id="KW-0813">Transport</keyword>
<protein>
    <submittedName>
        <fullName evidence="11">Cation:proton antiporter</fullName>
    </submittedName>
</protein>
<evidence type="ECO:0000256" key="1">
    <source>
        <dbReference type="ARBA" id="ARBA00004141"/>
    </source>
</evidence>
<evidence type="ECO:0000256" key="2">
    <source>
        <dbReference type="ARBA" id="ARBA00005551"/>
    </source>
</evidence>
<evidence type="ECO:0000256" key="9">
    <source>
        <dbReference type="SAM" id="Phobius"/>
    </source>
</evidence>
<feature type="domain" description="Cation/H+ exchanger transmembrane" evidence="10">
    <location>
        <begin position="14"/>
        <end position="380"/>
    </location>
</feature>
<feature type="transmembrane region" description="Helical" evidence="9">
    <location>
        <begin position="268"/>
        <end position="286"/>
    </location>
</feature>
<dbReference type="RefSeq" id="WP_356529102.1">
    <property type="nucleotide sequence ID" value="NZ_JBEXMU010000002.1"/>
</dbReference>
<gene>
    <name evidence="11" type="ORF">ACH3YB_00290</name>
</gene>
<evidence type="ECO:0000256" key="3">
    <source>
        <dbReference type="ARBA" id="ARBA00022448"/>
    </source>
</evidence>
<keyword evidence="12" id="KW-1185">Reference proteome</keyword>
<dbReference type="InterPro" id="IPR038770">
    <property type="entry name" value="Na+/solute_symporter_sf"/>
</dbReference>
<dbReference type="PANTHER" id="PTHR43562:SF1">
    <property type="entry name" value="NA(+)_H(+) ANTIPORTER YJBQ-RELATED"/>
    <property type="match status" value="1"/>
</dbReference>
<feature type="transmembrane region" description="Helical" evidence="9">
    <location>
        <begin position="332"/>
        <end position="351"/>
    </location>
</feature>
<feature type="transmembrane region" description="Helical" evidence="9">
    <location>
        <begin position="298"/>
        <end position="320"/>
    </location>
</feature>
<keyword evidence="6 9" id="KW-1133">Transmembrane helix</keyword>
<evidence type="ECO:0000256" key="4">
    <source>
        <dbReference type="ARBA" id="ARBA00022449"/>
    </source>
</evidence>
<dbReference type="EMBL" id="JBIQWK010000001">
    <property type="protein sequence ID" value="MFI0570076.1"/>
    <property type="molecule type" value="Genomic_DNA"/>
</dbReference>
<dbReference type="Gene3D" id="1.20.1530.20">
    <property type="match status" value="1"/>
</dbReference>
<feature type="transmembrane region" description="Helical" evidence="9">
    <location>
        <begin position="363"/>
        <end position="382"/>
    </location>
</feature>
<dbReference type="Pfam" id="PF00999">
    <property type="entry name" value="Na_H_Exchanger"/>
    <property type="match status" value="1"/>
</dbReference>
<name>A0ABW7RQ59_STRTE</name>
<comment type="similarity">
    <text evidence="2">Belongs to the monovalent cation:proton antiporter 2 (CPA2) transporter (TC 2.A.37) family.</text>
</comment>
<sequence>MSHPGTLVLIMAAAVLAPLLVHATGRRVRVPLVIFEIVLGILIGPDVLGWARPGEVVDTLADLGLSMLIFLAGYEIDFAAVRGDTLRRSLWSWPLALVAGIALALLISRGDVFEAFVVGTALTSTTLGTVLPMLRDSGELRSRFGTVISAFGAVGEFGPVIAVALLLSGRRPAESAALLAAFGAITAGAVFWALRPRPPWFARLTELTLHSSGQFAVRFVMLLLACMLGLAEVFGLDVLLGAFAAGVLTRLVLLRAAPASSGEVLGKVEAMGFGFLVPLFYVVTGIEFDLDALLHDPGALLLVPGFLLLFLVVHGVPVYLLAPRDLERADRVALALFTSTCLPLVVAITTIGVDQKLIDTDLAASLVGAAMISVLVFPLVAARVRARGRTAGPVSPADGARDSEAW</sequence>
<keyword evidence="7" id="KW-0406">Ion transport</keyword>
<comment type="subcellular location">
    <subcellularLocation>
        <location evidence="1">Membrane</location>
        <topology evidence="1">Multi-pass membrane protein</topology>
    </subcellularLocation>
</comment>
<feature type="transmembrane region" description="Helical" evidence="9">
    <location>
        <begin position="215"/>
        <end position="232"/>
    </location>
</feature>
<evidence type="ECO:0000313" key="12">
    <source>
        <dbReference type="Proteomes" id="UP001610810"/>
    </source>
</evidence>
<feature type="transmembrane region" description="Helical" evidence="9">
    <location>
        <begin position="6"/>
        <end position="25"/>
    </location>
</feature>
<keyword evidence="8 9" id="KW-0472">Membrane</keyword>
<reference evidence="11 12" key="1">
    <citation type="submission" date="2024-10" db="EMBL/GenBank/DDBJ databases">
        <authorList>
            <person name="Wannawong T."/>
            <person name="Kuncharoen N."/>
            <person name="Mhuantong W."/>
        </authorList>
    </citation>
    <scope>NUCLEOTIDE SEQUENCE [LARGE SCALE GENOMIC DNA]</scope>
    <source>
        <strain evidence="11 12">CALK1-4</strain>
    </source>
</reference>
<dbReference type="PANTHER" id="PTHR43562">
    <property type="entry name" value="NAPA-TYPE SODIUM/HYDROGEN ANTIPORTER"/>
    <property type="match status" value="1"/>
</dbReference>
<proteinExistence type="inferred from homology"/>
<keyword evidence="4" id="KW-0050">Antiport</keyword>